<organism evidence="4 5">
    <name type="scientific">Gulosibacter bifidus</name>
    <dbReference type="NCBI Taxonomy" id="272239"/>
    <lineage>
        <taxon>Bacteria</taxon>
        <taxon>Bacillati</taxon>
        <taxon>Actinomycetota</taxon>
        <taxon>Actinomycetes</taxon>
        <taxon>Micrococcales</taxon>
        <taxon>Microbacteriaceae</taxon>
        <taxon>Gulosibacter</taxon>
    </lineage>
</organism>
<keyword evidence="3" id="KW-0812">Transmembrane</keyword>
<dbReference type="PANTHER" id="PTHR12737:SF9">
    <property type="entry name" value="DIMETHYLARGININASE"/>
    <property type="match status" value="1"/>
</dbReference>
<keyword evidence="3" id="KW-0472">Membrane</keyword>
<dbReference type="Proteomes" id="UP001597453">
    <property type="component" value="Unassembled WGS sequence"/>
</dbReference>
<feature type="transmembrane region" description="Helical" evidence="3">
    <location>
        <begin position="78"/>
        <end position="100"/>
    </location>
</feature>
<evidence type="ECO:0000313" key="4">
    <source>
        <dbReference type="EMBL" id="MFD2674425.1"/>
    </source>
</evidence>
<feature type="transmembrane region" description="Helical" evidence="3">
    <location>
        <begin position="120"/>
        <end position="140"/>
    </location>
</feature>
<gene>
    <name evidence="4" type="ORF">ACFSUQ_03820</name>
</gene>
<protein>
    <submittedName>
        <fullName evidence="4">Uncharacterized protein</fullName>
    </submittedName>
</protein>
<dbReference type="InterPro" id="IPR033199">
    <property type="entry name" value="DDAH-like"/>
</dbReference>
<keyword evidence="3" id="KW-1133">Transmembrane helix</keyword>
<reference evidence="5" key="1">
    <citation type="journal article" date="2019" name="Int. J. Syst. Evol. Microbiol.">
        <title>The Global Catalogue of Microorganisms (GCM) 10K type strain sequencing project: providing services to taxonomists for standard genome sequencing and annotation.</title>
        <authorList>
            <consortium name="The Broad Institute Genomics Platform"/>
            <consortium name="The Broad Institute Genome Sequencing Center for Infectious Disease"/>
            <person name="Wu L."/>
            <person name="Ma J."/>
        </authorList>
    </citation>
    <scope>NUCLEOTIDE SEQUENCE [LARGE SCALE GENOMIC DNA]</scope>
    <source>
        <strain evidence="5">TISTR 1511</strain>
    </source>
</reference>
<dbReference type="RefSeq" id="WP_066056694.1">
    <property type="nucleotide sequence ID" value="NZ_JBHUNF010000002.1"/>
</dbReference>
<accession>A0ABW5RH86</accession>
<evidence type="ECO:0000256" key="3">
    <source>
        <dbReference type="SAM" id="Phobius"/>
    </source>
</evidence>
<keyword evidence="2" id="KW-0378">Hydrolase</keyword>
<evidence type="ECO:0000256" key="2">
    <source>
        <dbReference type="ARBA" id="ARBA00022801"/>
    </source>
</evidence>
<evidence type="ECO:0000313" key="5">
    <source>
        <dbReference type="Proteomes" id="UP001597453"/>
    </source>
</evidence>
<dbReference type="PANTHER" id="PTHR12737">
    <property type="entry name" value="DIMETHYLARGININE DIMETHYLAMINOHYDROLASE"/>
    <property type="match status" value="1"/>
</dbReference>
<feature type="transmembrane region" description="Helical" evidence="3">
    <location>
        <begin position="45"/>
        <end position="66"/>
    </location>
</feature>
<keyword evidence="5" id="KW-1185">Reference proteome</keyword>
<dbReference type="Gene3D" id="3.75.10.10">
    <property type="entry name" value="L-arginine/glycine Amidinotransferase, Chain A"/>
    <property type="match status" value="1"/>
</dbReference>
<comment type="caution">
    <text evidence="4">The sequence shown here is derived from an EMBL/GenBank/DDBJ whole genome shotgun (WGS) entry which is preliminary data.</text>
</comment>
<evidence type="ECO:0000256" key="1">
    <source>
        <dbReference type="ARBA" id="ARBA00008532"/>
    </source>
</evidence>
<sequence length="407" mass="43642">MTEHTETTRNLGKAVGIAALLTLCATMFATNERDITMVLPAWDTFMRAFGIALVPTVIYAAVMYLIGSLWRLDAAWKAAIAALAGALVGHGLGYIFQILSNGAELNETAWQLILTEPLGLSFPFVISAVVIAAIVVPLVLRDRDETETDARSMRRPAPIAAVGSAFMRVPSDEFLSSLDDETQDRANEQWEAVVAMLEEHEWGTQAIGGAEQEHDSLYLADTALVLGEQVIMAQPAKSDERRLFTEVRRDLEGAGAIFDELEAPAEFDPMDVVQADGALYVGVGARTNAAALRGLRRLVTARGYRVIAVPVAGGMRLAEAMSVLPDGTKLVWAEAVQTPSVLGGFIAVPEPRGAAAIALDAQTIAMSASATQTAELVRALGYRVELLELDALEAKGVTLPRMLLLSR</sequence>
<name>A0ABW5RH86_9MICO</name>
<proteinExistence type="inferred from homology"/>
<comment type="similarity">
    <text evidence="1">Belongs to the DDAH family.</text>
</comment>
<dbReference type="EMBL" id="JBHUNF010000002">
    <property type="protein sequence ID" value="MFD2674425.1"/>
    <property type="molecule type" value="Genomic_DNA"/>
</dbReference>
<dbReference type="SUPFAM" id="SSF55909">
    <property type="entry name" value="Pentein"/>
    <property type="match status" value="1"/>
</dbReference>